<dbReference type="Gene3D" id="3.10.350.10">
    <property type="entry name" value="LysM domain"/>
    <property type="match status" value="3"/>
</dbReference>
<feature type="domain" description="LysM" evidence="2">
    <location>
        <begin position="61"/>
        <end position="105"/>
    </location>
</feature>
<sequence>MTTHAVARRTRYIQLGVPAAVLGTLSAAIAATPVSADAVSSPIERLQSAPTRIASAEAPPASYTVQPGDTISSIANRFGLRTVDVLGWNGLGWRSVIYPGQTLSLTAGATPAAPTAPTAPAQTSSTATHTVAAGDTVFSIAQRHGTSVDAVLAANGLTRASVIYPGQQLALTGAPAPAPAAVTTTAPAPAPVAAGGQTHAVAAGDTLFAIAKKYGTTVAQLYALNGLSSGAIIYPGQSLTVAAAPVAAPSPAPAAVATTPPAQLFATLDAEQAGNASTIIRVGRELGVPDRAIAIALATAMVESSMRNLPSGDRDSLGLFQQRPSMGWGTPAQAVDPDRSTRVFYGGSADPNGQASRGLLDIPGWEALRFTDAAQTVQISAYPERYGQWETQAYQWLGIHG</sequence>
<reference evidence="3 4" key="1">
    <citation type="submission" date="2023-08" db="EMBL/GenBank/DDBJ databases">
        <title>Functional and genomic diversity of the sorghum phyllosphere microbiome.</title>
        <authorList>
            <person name="Shade A."/>
        </authorList>
    </citation>
    <scope>NUCLEOTIDE SEQUENCE [LARGE SCALE GENOMIC DNA]</scope>
    <source>
        <strain evidence="3 4">SORGH_AS_0445</strain>
    </source>
</reference>
<evidence type="ECO:0000313" key="4">
    <source>
        <dbReference type="Proteomes" id="UP001249291"/>
    </source>
</evidence>
<dbReference type="SMART" id="SM00257">
    <property type="entry name" value="LysM"/>
    <property type="match status" value="3"/>
</dbReference>
<dbReference type="Pfam" id="PF01476">
    <property type="entry name" value="LysM"/>
    <property type="match status" value="3"/>
</dbReference>
<dbReference type="InterPro" id="IPR036779">
    <property type="entry name" value="LysM_dom_sf"/>
</dbReference>
<comment type="caution">
    <text evidence="3">The sequence shown here is derived from an EMBL/GenBank/DDBJ whole genome shotgun (WGS) entry which is preliminary data.</text>
</comment>
<name>A0ABU1HPN3_9MICO</name>
<evidence type="ECO:0000259" key="2">
    <source>
        <dbReference type="PROSITE" id="PS51782"/>
    </source>
</evidence>
<evidence type="ECO:0000256" key="1">
    <source>
        <dbReference type="SAM" id="SignalP"/>
    </source>
</evidence>
<feature type="chain" id="PRO_5046628488" evidence="1">
    <location>
        <begin position="31"/>
        <end position="401"/>
    </location>
</feature>
<organism evidence="3 4">
    <name type="scientific">Microbacterium foliorum</name>
    <dbReference type="NCBI Taxonomy" id="104336"/>
    <lineage>
        <taxon>Bacteria</taxon>
        <taxon>Bacillati</taxon>
        <taxon>Actinomycetota</taxon>
        <taxon>Actinomycetes</taxon>
        <taxon>Micrococcales</taxon>
        <taxon>Microbacteriaceae</taxon>
        <taxon>Microbacterium</taxon>
    </lineage>
</organism>
<feature type="domain" description="LysM" evidence="2">
    <location>
        <begin position="197"/>
        <end position="241"/>
    </location>
</feature>
<dbReference type="RefSeq" id="WP_309689584.1">
    <property type="nucleotide sequence ID" value="NZ_JAVIZQ010000001.1"/>
</dbReference>
<dbReference type="PANTHER" id="PTHR33734">
    <property type="entry name" value="LYSM DOMAIN-CONTAINING GPI-ANCHORED PROTEIN 2"/>
    <property type="match status" value="1"/>
</dbReference>
<protein>
    <submittedName>
        <fullName evidence="3">LysM repeat protein</fullName>
        <ecNumber evidence="3">3.5.1.28</ecNumber>
    </submittedName>
</protein>
<dbReference type="Proteomes" id="UP001249291">
    <property type="component" value="Unassembled WGS sequence"/>
</dbReference>
<feature type="domain" description="LysM" evidence="2">
    <location>
        <begin position="127"/>
        <end position="171"/>
    </location>
</feature>
<dbReference type="PANTHER" id="PTHR33734:SF22">
    <property type="entry name" value="MEMBRANE-BOUND LYTIC MUREIN TRANSGLYCOSYLASE D"/>
    <property type="match status" value="1"/>
</dbReference>
<keyword evidence="4" id="KW-1185">Reference proteome</keyword>
<evidence type="ECO:0000313" key="3">
    <source>
        <dbReference type="EMBL" id="MDR6141993.1"/>
    </source>
</evidence>
<dbReference type="EC" id="3.5.1.28" evidence="3"/>
<dbReference type="EMBL" id="JAVIZQ010000001">
    <property type="protein sequence ID" value="MDR6141993.1"/>
    <property type="molecule type" value="Genomic_DNA"/>
</dbReference>
<proteinExistence type="predicted"/>
<dbReference type="InterPro" id="IPR018392">
    <property type="entry name" value="LysM"/>
</dbReference>
<dbReference type="CDD" id="cd00118">
    <property type="entry name" value="LysM"/>
    <property type="match status" value="3"/>
</dbReference>
<keyword evidence="1" id="KW-0732">Signal</keyword>
<dbReference type="PROSITE" id="PS51782">
    <property type="entry name" value="LYSM"/>
    <property type="match status" value="3"/>
</dbReference>
<gene>
    <name evidence="3" type="ORF">QE375_001547</name>
</gene>
<accession>A0ABU1HPN3</accession>
<dbReference type="SUPFAM" id="SSF54106">
    <property type="entry name" value="LysM domain"/>
    <property type="match status" value="3"/>
</dbReference>
<keyword evidence="3" id="KW-0378">Hydrolase</keyword>
<feature type="signal peptide" evidence="1">
    <location>
        <begin position="1"/>
        <end position="30"/>
    </location>
</feature>
<dbReference type="GO" id="GO:0008745">
    <property type="term" value="F:N-acetylmuramoyl-L-alanine amidase activity"/>
    <property type="evidence" value="ECO:0007669"/>
    <property type="project" value="UniProtKB-EC"/>
</dbReference>